<dbReference type="RefSeq" id="WP_134512806.1">
    <property type="nucleotide sequence ID" value="NZ_SOHJ01000001.1"/>
</dbReference>
<dbReference type="OrthoDB" id="572496at2"/>
<dbReference type="EMBL" id="SOHJ01000001">
    <property type="protein sequence ID" value="TFD63213.1"/>
    <property type="molecule type" value="Genomic_DNA"/>
</dbReference>
<evidence type="ECO:0000259" key="3">
    <source>
        <dbReference type="PROSITE" id="PS51186"/>
    </source>
</evidence>
<dbReference type="PROSITE" id="PS51186">
    <property type="entry name" value="GNAT"/>
    <property type="match status" value="1"/>
</dbReference>
<gene>
    <name evidence="4" type="ORF">E3T39_00440</name>
</gene>
<dbReference type="GO" id="GO:0016747">
    <property type="term" value="F:acyltransferase activity, transferring groups other than amino-acyl groups"/>
    <property type="evidence" value="ECO:0007669"/>
    <property type="project" value="InterPro"/>
</dbReference>
<reference evidence="4 5" key="1">
    <citation type="submission" date="2019-03" db="EMBL/GenBank/DDBJ databases">
        <title>Genomics of glacier-inhabiting Cryobacterium strains.</title>
        <authorList>
            <person name="Liu Q."/>
            <person name="Xin Y.-H."/>
        </authorList>
    </citation>
    <scope>NUCLEOTIDE SEQUENCE [LARGE SCALE GENOMIC DNA]</scope>
    <source>
        <strain evidence="4 5">Sr39</strain>
    </source>
</reference>
<dbReference type="InterPro" id="IPR000182">
    <property type="entry name" value="GNAT_dom"/>
</dbReference>
<dbReference type="PANTHER" id="PTHR43800:SF1">
    <property type="entry name" value="PEPTIDYL-LYSINE N-ACETYLTRANSFERASE YJAB"/>
    <property type="match status" value="1"/>
</dbReference>
<name>A0A4R9ALC4_9MICO</name>
<accession>A0A4R9ALC4</accession>
<feature type="domain" description="N-acetyltransferase" evidence="3">
    <location>
        <begin position="3"/>
        <end position="154"/>
    </location>
</feature>
<dbReference type="Pfam" id="PF00583">
    <property type="entry name" value="Acetyltransf_1"/>
    <property type="match status" value="1"/>
</dbReference>
<dbReference type="SUPFAM" id="SSF55729">
    <property type="entry name" value="Acyl-CoA N-acyltransferases (Nat)"/>
    <property type="match status" value="1"/>
</dbReference>
<dbReference type="PANTHER" id="PTHR43800">
    <property type="entry name" value="PEPTIDYL-LYSINE N-ACETYLTRANSFERASE YJAB"/>
    <property type="match status" value="1"/>
</dbReference>
<keyword evidence="1 4" id="KW-0808">Transferase</keyword>
<proteinExistence type="predicted"/>
<keyword evidence="5" id="KW-1185">Reference proteome</keyword>
<evidence type="ECO:0000256" key="1">
    <source>
        <dbReference type="ARBA" id="ARBA00022679"/>
    </source>
</evidence>
<dbReference type="Gene3D" id="3.40.630.30">
    <property type="match status" value="1"/>
</dbReference>
<dbReference type="AlphaFoldDB" id="A0A4R9ALC4"/>
<evidence type="ECO:0000313" key="5">
    <source>
        <dbReference type="Proteomes" id="UP000298170"/>
    </source>
</evidence>
<dbReference type="InterPro" id="IPR016181">
    <property type="entry name" value="Acyl_CoA_acyltransferase"/>
</dbReference>
<evidence type="ECO:0000256" key="2">
    <source>
        <dbReference type="ARBA" id="ARBA00023315"/>
    </source>
</evidence>
<dbReference type="Proteomes" id="UP000298170">
    <property type="component" value="Unassembled WGS sequence"/>
</dbReference>
<dbReference type="CDD" id="cd04301">
    <property type="entry name" value="NAT_SF"/>
    <property type="match status" value="1"/>
</dbReference>
<keyword evidence="2" id="KW-0012">Acyltransferase</keyword>
<organism evidence="4 5">
    <name type="scientific">Cryobacterium suzukii</name>
    <dbReference type="NCBI Taxonomy" id="1259198"/>
    <lineage>
        <taxon>Bacteria</taxon>
        <taxon>Bacillati</taxon>
        <taxon>Actinomycetota</taxon>
        <taxon>Actinomycetes</taxon>
        <taxon>Micrococcales</taxon>
        <taxon>Microbacteriaceae</taxon>
        <taxon>Cryobacterium</taxon>
    </lineage>
</organism>
<sequence>MAASVRLARSRDFDAIEKIENDADRLLVNMFKSDDWGAAPTGAARASEPGFILVLELDDGHVAGFVHVLEVDGICHLEQLSVAPGDARKGWGRALVEAAKIQAQKRGYHRISLRTYADVPWNAPFYASAGFVEEEPATQFHLSLVGIEGELGLDRYGRRVQMVAHVDAPVPKDVS</sequence>
<protein>
    <submittedName>
        <fullName evidence="4">GNAT family N-acetyltransferase</fullName>
    </submittedName>
</protein>
<evidence type="ECO:0000313" key="4">
    <source>
        <dbReference type="EMBL" id="TFD63213.1"/>
    </source>
</evidence>
<comment type="caution">
    <text evidence="4">The sequence shown here is derived from an EMBL/GenBank/DDBJ whole genome shotgun (WGS) entry which is preliminary data.</text>
</comment>